<keyword evidence="2" id="KW-1185">Reference proteome</keyword>
<proteinExistence type="predicted"/>
<evidence type="ECO:0000313" key="1">
    <source>
        <dbReference type="EMBL" id="KAK5810811.1"/>
    </source>
</evidence>
<comment type="caution">
    <text evidence="1">The sequence shown here is derived from an EMBL/GenBank/DDBJ whole genome shotgun (WGS) entry which is preliminary data.</text>
</comment>
<sequence length="68" mass="7496">MDKHEFCFSFVASCGLRCSWITFDLLDGLVIEILDSEPYLTSVPGIAQDKVIVAIIVQVQKVGVHKAT</sequence>
<organism evidence="1 2">
    <name type="scientific">Gossypium arboreum</name>
    <name type="common">Tree cotton</name>
    <name type="synonym">Gossypium nanking</name>
    <dbReference type="NCBI Taxonomy" id="29729"/>
    <lineage>
        <taxon>Eukaryota</taxon>
        <taxon>Viridiplantae</taxon>
        <taxon>Streptophyta</taxon>
        <taxon>Embryophyta</taxon>
        <taxon>Tracheophyta</taxon>
        <taxon>Spermatophyta</taxon>
        <taxon>Magnoliopsida</taxon>
        <taxon>eudicotyledons</taxon>
        <taxon>Gunneridae</taxon>
        <taxon>Pentapetalae</taxon>
        <taxon>rosids</taxon>
        <taxon>malvids</taxon>
        <taxon>Malvales</taxon>
        <taxon>Malvaceae</taxon>
        <taxon>Malvoideae</taxon>
        <taxon>Gossypium</taxon>
    </lineage>
</organism>
<name>A0ABR0NWW0_GOSAR</name>
<reference evidence="1 2" key="1">
    <citation type="submission" date="2023-03" db="EMBL/GenBank/DDBJ databases">
        <title>WGS of Gossypium arboreum.</title>
        <authorList>
            <person name="Yu D."/>
        </authorList>
    </citation>
    <scope>NUCLEOTIDE SEQUENCE [LARGE SCALE GENOMIC DNA]</scope>
    <source>
        <tissue evidence="1">Leaf</tissue>
    </source>
</reference>
<accession>A0ABR0NWW0</accession>
<dbReference type="EMBL" id="JARKNE010000008">
    <property type="protein sequence ID" value="KAK5810811.1"/>
    <property type="molecule type" value="Genomic_DNA"/>
</dbReference>
<gene>
    <name evidence="1" type="ORF">PVK06_026128</name>
</gene>
<protein>
    <submittedName>
        <fullName evidence="1">Uncharacterized protein</fullName>
    </submittedName>
</protein>
<dbReference type="Proteomes" id="UP001358586">
    <property type="component" value="Chromosome 8"/>
</dbReference>
<evidence type="ECO:0000313" key="2">
    <source>
        <dbReference type="Proteomes" id="UP001358586"/>
    </source>
</evidence>